<feature type="region of interest" description="Disordered" evidence="2">
    <location>
        <begin position="1618"/>
        <end position="1640"/>
    </location>
</feature>
<dbReference type="CDD" id="cd01650">
    <property type="entry name" value="RT_nLTR_like"/>
    <property type="match status" value="1"/>
</dbReference>
<evidence type="ECO:0000259" key="3">
    <source>
        <dbReference type="PROSITE" id="PS50878"/>
    </source>
</evidence>
<dbReference type="CDD" id="cd09076">
    <property type="entry name" value="L1-EN"/>
    <property type="match status" value="1"/>
</dbReference>
<keyword evidence="1" id="KW-0175">Coiled coil</keyword>
<dbReference type="InterPro" id="IPR043502">
    <property type="entry name" value="DNA/RNA_pol_sf"/>
</dbReference>
<feature type="non-terminal residue" evidence="4">
    <location>
        <position position="1640"/>
    </location>
</feature>
<dbReference type="Gene3D" id="3.60.10.10">
    <property type="entry name" value="Endonuclease/exonuclease/phosphatase"/>
    <property type="match status" value="1"/>
</dbReference>
<gene>
    <name evidence="4" type="ORF">PECUL_23A016889</name>
</gene>
<dbReference type="InterPro" id="IPR005135">
    <property type="entry name" value="Endo/exonuclease/phosphatase"/>
</dbReference>
<dbReference type="Pfam" id="PF03372">
    <property type="entry name" value="Exo_endo_phos"/>
    <property type="match status" value="1"/>
</dbReference>
<dbReference type="SUPFAM" id="SSF56672">
    <property type="entry name" value="DNA/RNA polymerases"/>
    <property type="match status" value="1"/>
</dbReference>
<evidence type="ECO:0000313" key="4">
    <source>
        <dbReference type="EMBL" id="CAH2276943.1"/>
    </source>
</evidence>
<feature type="compositionally biased region" description="Polar residues" evidence="2">
    <location>
        <begin position="331"/>
        <end position="347"/>
    </location>
</feature>
<dbReference type="Pfam" id="PF00078">
    <property type="entry name" value="RVT_1"/>
    <property type="match status" value="1"/>
</dbReference>
<feature type="compositionally biased region" description="Polar residues" evidence="2">
    <location>
        <begin position="50"/>
        <end position="60"/>
    </location>
</feature>
<dbReference type="GO" id="GO:0003824">
    <property type="term" value="F:catalytic activity"/>
    <property type="evidence" value="ECO:0007669"/>
    <property type="project" value="InterPro"/>
</dbReference>
<dbReference type="InterPro" id="IPR036691">
    <property type="entry name" value="Endo/exonu/phosph_ase_sf"/>
</dbReference>
<organism evidence="4 5">
    <name type="scientific">Pelobates cultripes</name>
    <name type="common">Western spadefoot toad</name>
    <dbReference type="NCBI Taxonomy" id="61616"/>
    <lineage>
        <taxon>Eukaryota</taxon>
        <taxon>Metazoa</taxon>
        <taxon>Chordata</taxon>
        <taxon>Craniata</taxon>
        <taxon>Vertebrata</taxon>
        <taxon>Euteleostomi</taxon>
        <taxon>Amphibia</taxon>
        <taxon>Batrachia</taxon>
        <taxon>Anura</taxon>
        <taxon>Pelobatoidea</taxon>
        <taxon>Pelobatidae</taxon>
        <taxon>Pelobates</taxon>
    </lineage>
</organism>
<protein>
    <submittedName>
        <fullName evidence="4">DUF1725 domain-containing</fullName>
    </submittedName>
</protein>
<sequence length="1640" mass="186564">MGPAKRSDSHQTTRGSQGATEKGPLDGYLHTPSRQPRTATGHKMADDRTSAQPPDTQEPSLSDIRADIRALTGAMVTKADLQALSATLHEAIRSEVATIQRDIVAQDGRIQTLEATQLTASSRLDATDAAVTRQGNMLLQLRRQTEDLDNRGRRSNIRVRNLPEAAGEEDVQATLTALFREILGPDSPPRIDRAHRALRPRNADNTPRDVICCLHEYRVKEMIMNKARLKPTWRFQGAEVALYQDLSPLTLEARRALRPVTQLLRSRNIPYKWGFPFCLLARHNNEWRPLRWPDEVPAFLLGMGLPRTETQPTSPESTEAAQGRLAAPTAGPQTSQPGATPSTTWSLTPPAPKMAHSNKTGGRDNWGDCLGGQRANSAGHGVIVSEALQKVLEALGKLRQTEDLDNRGRRSNIRVRNLPEAAGEEDVQATLTALFREILGPDSPPRIDRAHRALRPRNADNTPRDVICCLHEYRVKEMIMNKETHLRVESNALLKDKNYPVNYYSNHPTSRKAGTAILLATHLQFTLRESKIDEGGRYLFIKGEIALKTYTFATIYTPNTGQASFIRRTLTKLSRFTEGILVFAGDFNIPLDPLIDTSTGRSSIPHSAIRTVHKALRDLSLVDSWRARHPDDRDYTYYSTIHKRYSRIDYVFIQQEGLTYMQRADIYTTPWSDHSAAQVTMTSPMFRPTRTTWRLNDSLMMDKILKTQLEEHLQQYFAENNTEEVSDMTIWEAHKSVIRGHLIRMASRRKKEIGQQLADLTQKISDLEMAHKRDQQDQTYRDLMSNRRQLSELIESKHARTIRRTRAFFYMHANKGGKLLARMLRGTQSRAQVHTLRTTQGTLTQFPEEIASEFQRFYTQLYNTRGDEDSISQTTRKAETTDYLGGFQPDTLTPEEAEELEMPITEEELKQALKAAKTGKAPGPDGFPLEYLKKFGNILIPHLTKALNSIHEGHTFNRETLAATITVIPKPGKNTEHVGNYRPISLLNTDVKLFSKVLATRLQTHLTKLVHPDQTGFIPGREARDCTLRLFAVQHLAKQTKTKLLLLSTDGEKAFDRVDWNFMTETLRKMGMGHGLLTWITALYNQPNARVRVNGALTDSFDIRNGTRHYKTQEHKVAAYADDMLFFLKNPVESIPQLLTEFENYGRLSGLKLNLTKCEILYVSVPKTECTQLERGLPFHWCHERMKYLGLWITHDVKDIYAHNYTPLLTTILGDLKRWNYAHISWKNNEQALIVKIITIKMSILPRLLYLFRTLPIELPRSFLKTVQSDINQFVWKGSKPRVAQNLLNAPKRDGGLALPNVHTYYHATVIATALPHFLQTPPPQWVHLERELVAPHTLADVIWIPKNGHKGFSLATPIKSFTYCIPTFHAIPWQTRGVTHLTHLYNQGKMLSFEEMQIRYSLPPTSHYSYIQLRSFLTKHYCRDAGSNLTPETPTGWELMLIKGLLPIACKPISMSYKLLSRHLPFAASKTAQMWEADLNCSLLSEDWERIFRLPRLLIKSAAHLEQSHKTLYRWYMVPCRLHKLFPATSNTCWRCNGAEGTVLHVWWTCPRIQTFWAGIHKIAQAASGCSIPFAPPGVVVVRQLVRTALTDQPGKNCEKSFWLKRMNAILGGKVGRHKHWPNTTQPQVSSNVEECLTP</sequence>
<evidence type="ECO:0000313" key="5">
    <source>
        <dbReference type="Proteomes" id="UP001295444"/>
    </source>
</evidence>
<dbReference type="SUPFAM" id="SSF56219">
    <property type="entry name" value="DNase I-like"/>
    <property type="match status" value="1"/>
</dbReference>
<name>A0AAD1RV00_PELCU</name>
<feature type="compositionally biased region" description="Basic and acidic residues" evidence="2">
    <location>
        <begin position="1"/>
        <end position="11"/>
    </location>
</feature>
<evidence type="ECO:0000256" key="2">
    <source>
        <dbReference type="SAM" id="MobiDB-lite"/>
    </source>
</evidence>
<dbReference type="Gene3D" id="3.30.70.1820">
    <property type="entry name" value="L1 transposable element, RRM domain"/>
    <property type="match status" value="1"/>
</dbReference>
<feature type="region of interest" description="Disordered" evidence="2">
    <location>
        <begin position="305"/>
        <end position="372"/>
    </location>
</feature>
<dbReference type="InterPro" id="IPR000477">
    <property type="entry name" value="RT_dom"/>
</dbReference>
<dbReference type="EMBL" id="OW240914">
    <property type="protein sequence ID" value="CAH2276943.1"/>
    <property type="molecule type" value="Genomic_DNA"/>
</dbReference>
<feature type="coiled-coil region" evidence="1">
    <location>
        <begin position="743"/>
        <end position="777"/>
    </location>
</feature>
<proteinExistence type="predicted"/>
<dbReference type="Proteomes" id="UP001295444">
    <property type="component" value="Chromosome 03"/>
</dbReference>
<feature type="region of interest" description="Disordered" evidence="2">
    <location>
        <begin position="1"/>
        <end position="62"/>
    </location>
</feature>
<feature type="compositionally biased region" description="Low complexity" evidence="2">
    <location>
        <begin position="308"/>
        <end position="319"/>
    </location>
</feature>
<dbReference type="PANTHER" id="PTHR31635">
    <property type="entry name" value="REVERSE TRANSCRIPTASE DOMAIN-CONTAINING PROTEIN-RELATED"/>
    <property type="match status" value="1"/>
</dbReference>
<keyword evidence="5" id="KW-1185">Reference proteome</keyword>
<reference evidence="4" key="1">
    <citation type="submission" date="2022-03" db="EMBL/GenBank/DDBJ databases">
        <authorList>
            <person name="Alioto T."/>
            <person name="Alioto T."/>
            <person name="Gomez Garrido J."/>
        </authorList>
    </citation>
    <scope>NUCLEOTIDE SEQUENCE</scope>
</reference>
<dbReference type="PANTHER" id="PTHR31635:SF196">
    <property type="entry name" value="REVERSE TRANSCRIPTASE DOMAIN-CONTAINING PROTEIN-RELATED"/>
    <property type="match status" value="1"/>
</dbReference>
<accession>A0AAD1RV00</accession>
<feature type="compositionally biased region" description="Polar residues" evidence="2">
    <location>
        <begin position="1623"/>
        <end position="1634"/>
    </location>
</feature>
<feature type="domain" description="Reverse transcriptase" evidence="3">
    <location>
        <begin position="949"/>
        <end position="1193"/>
    </location>
</feature>
<evidence type="ECO:0000256" key="1">
    <source>
        <dbReference type="SAM" id="Coils"/>
    </source>
</evidence>
<dbReference type="PROSITE" id="PS50878">
    <property type="entry name" value="RT_POL"/>
    <property type="match status" value="1"/>
</dbReference>